<name>A0A5N6JUV4_MONLA</name>
<protein>
    <submittedName>
        <fullName evidence="1">Uncharacterized protein</fullName>
    </submittedName>
</protein>
<proteinExistence type="predicted"/>
<evidence type="ECO:0000313" key="2">
    <source>
        <dbReference type="Proteomes" id="UP000326757"/>
    </source>
</evidence>
<dbReference type="AlphaFoldDB" id="A0A5N6JUV4"/>
<reference evidence="1 2" key="1">
    <citation type="submission" date="2019-06" db="EMBL/GenBank/DDBJ databases">
        <title>Genome Sequence of the Brown Rot Fungal Pathogen Monilinia laxa.</title>
        <authorList>
            <person name="De Miccolis Angelini R.M."/>
            <person name="Landi L."/>
            <person name="Abate D."/>
            <person name="Pollastro S."/>
            <person name="Romanazzi G."/>
            <person name="Faretra F."/>
        </authorList>
    </citation>
    <scope>NUCLEOTIDE SEQUENCE [LARGE SCALE GENOMIC DNA]</scope>
    <source>
        <strain evidence="1 2">Mlax316</strain>
    </source>
</reference>
<evidence type="ECO:0000313" key="1">
    <source>
        <dbReference type="EMBL" id="KAB8292246.1"/>
    </source>
</evidence>
<sequence>MRSRPPLALSNLLGSSHKQAIIHTSVTAHNTRYATKALLRPFSIKKWREAGFLWKLRGERWYWGVRCGV</sequence>
<accession>A0A5N6JUV4</accession>
<organism evidence="1 2">
    <name type="scientific">Monilinia laxa</name>
    <name type="common">Brown rot fungus</name>
    <name type="synonym">Sclerotinia laxa</name>
    <dbReference type="NCBI Taxonomy" id="61186"/>
    <lineage>
        <taxon>Eukaryota</taxon>
        <taxon>Fungi</taxon>
        <taxon>Dikarya</taxon>
        <taxon>Ascomycota</taxon>
        <taxon>Pezizomycotina</taxon>
        <taxon>Leotiomycetes</taxon>
        <taxon>Helotiales</taxon>
        <taxon>Sclerotiniaceae</taxon>
        <taxon>Monilinia</taxon>
    </lineage>
</organism>
<keyword evidence="2" id="KW-1185">Reference proteome</keyword>
<comment type="caution">
    <text evidence="1">The sequence shown here is derived from an EMBL/GenBank/DDBJ whole genome shotgun (WGS) entry which is preliminary data.</text>
</comment>
<gene>
    <name evidence="1" type="ORF">EYC80_007988</name>
</gene>
<dbReference type="Proteomes" id="UP000326757">
    <property type="component" value="Unassembled WGS sequence"/>
</dbReference>
<dbReference type="EMBL" id="VIGI01000013">
    <property type="protein sequence ID" value="KAB8292246.1"/>
    <property type="molecule type" value="Genomic_DNA"/>
</dbReference>